<comment type="caution">
    <text evidence="2">The sequence shown here is derived from an EMBL/GenBank/DDBJ whole genome shotgun (WGS) entry which is preliminary data.</text>
</comment>
<sequence>MLFDRVNIKSIPTIDAQRCLEVGILGIRSTAQGKHKHVNSHASRGASSRKLEIDIPVGWIDCDMPQHQLISKCSSTVIPLKRPYYRHISEHGDATSFSMPFSYQPTRKYDLTLPRPPPDPPAYDPYVGRSRRLQQVKASLPAWIWLVCNAALDRTASQDGRPEVSGSVLSRDSRKAAMQRAVRFARGYPPRDRTTRPSSPWILCLRNVLKGAPKLPPRRHRRRHGHYEWSGAYTERVLRALRDVLTAHVDRQAVRQYVLWEVYDAYSESLGCGIRYDPVTETWSDRAVAWLDVSGQSPAGVVQDDLRRRRPGGLRRANHNFLLSPTPSPGAKTTSGPDFSVY</sequence>
<accession>A0A2G8SMK6</accession>
<proteinExistence type="predicted"/>
<evidence type="ECO:0000313" key="2">
    <source>
        <dbReference type="EMBL" id="PIL35004.1"/>
    </source>
</evidence>
<name>A0A2G8SMK6_9APHY</name>
<dbReference type="EMBL" id="AYKW01000004">
    <property type="protein sequence ID" value="PIL35004.1"/>
    <property type="molecule type" value="Genomic_DNA"/>
</dbReference>
<feature type="compositionally biased region" description="Polar residues" evidence="1">
    <location>
        <begin position="321"/>
        <end position="342"/>
    </location>
</feature>
<gene>
    <name evidence="2" type="ORF">GSI_02791</name>
</gene>
<protein>
    <submittedName>
        <fullName evidence="2">Uncharacterized protein</fullName>
    </submittedName>
</protein>
<reference evidence="2 3" key="1">
    <citation type="journal article" date="2015" name="Sci. Rep.">
        <title>Chromosome-level genome map provides insights into diverse defense mechanisms in the medicinal fungus Ganoderma sinense.</title>
        <authorList>
            <person name="Zhu Y."/>
            <person name="Xu J."/>
            <person name="Sun C."/>
            <person name="Zhou S."/>
            <person name="Xu H."/>
            <person name="Nelson D.R."/>
            <person name="Qian J."/>
            <person name="Song J."/>
            <person name="Luo H."/>
            <person name="Xiang L."/>
            <person name="Li Y."/>
            <person name="Xu Z."/>
            <person name="Ji A."/>
            <person name="Wang L."/>
            <person name="Lu S."/>
            <person name="Hayward A."/>
            <person name="Sun W."/>
            <person name="Li X."/>
            <person name="Schwartz D.C."/>
            <person name="Wang Y."/>
            <person name="Chen S."/>
        </authorList>
    </citation>
    <scope>NUCLEOTIDE SEQUENCE [LARGE SCALE GENOMIC DNA]</scope>
    <source>
        <strain evidence="2 3">ZZ0214-1</strain>
    </source>
</reference>
<dbReference type="OrthoDB" id="3058642at2759"/>
<evidence type="ECO:0000256" key="1">
    <source>
        <dbReference type="SAM" id="MobiDB-lite"/>
    </source>
</evidence>
<evidence type="ECO:0000313" key="3">
    <source>
        <dbReference type="Proteomes" id="UP000230002"/>
    </source>
</evidence>
<dbReference type="AlphaFoldDB" id="A0A2G8SMK6"/>
<dbReference type="Proteomes" id="UP000230002">
    <property type="component" value="Unassembled WGS sequence"/>
</dbReference>
<keyword evidence="3" id="KW-1185">Reference proteome</keyword>
<organism evidence="2 3">
    <name type="scientific">Ganoderma sinense ZZ0214-1</name>
    <dbReference type="NCBI Taxonomy" id="1077348"/>
    <lineage>
        <taxon>Eukaryota</taxon>
        <taxon>Fungi</taxon>
        <taxon>Dikarya</taxon>
        <taxon>Basidiomycota</taxon>
        <taxon>Agaricomycotina</taxon>
        <taxon>Agaricomycetes</taxon>
        <taxon>Polyporales</taxon>
        <taxon>Polyporaceae</taxon>
        <taxon>Ganoderma</taxon>
    </lineage>
</organism>
<feature type="region of interest" description="Disordered" evidence="1">
    <location>
        <begin position="317"/>
        <end position="342"/>
    </location>
</feature>